<dbReference type="KEGG" id="gbr:Gbro_0226"/>
<dbReference type="RefSeq" id="WP_012832165.1">
    <property type="nucleotide sequence ID" value="NC_013441.1"/>
</dbReference>
<keyword evidence="5" id="KW-1185">Reference proteome</keyword>
<evidence type="ECO:0000313" key="5">
    <source>
        <dbReference type="Proteomes" id="UP000001219"/>
    </source>
</evidence>
<dbReference type="Gene3D" id="3.30.429.10">
    <property type="entry name" value="Macrophage Migration Inhibitory Factor"/>
    <property type="match status" value="1"/>
</dbReference>
<proteinExistence type="inferred from homology"/>
<organism evidence="4 5">
    <name type="scientific">Gordonia bronchialis (strain ATCC 25592 / DSM 43247 / BCRC 13721 / JCM 3198 / KCTC 3076 / NBRC 16047 / NCTC 10667)</name>
    <name type="common">Rhodococcus bronchialis</name>
    <dbReference type="NCBI Taxonomy" id="526226"/>
    <lineage>
        <taxon>Bacteria</taxon>
        <taxon>Bacillati</taxon>
        <taxon>Actinomycetota</taxon>
        <taxon>Actinomycetes</taxon>
        <taxon>Mycobacteriales</taxon>
        <taxon>Gordoniaceae</taxon>
        <taxon>Gordonia</taxon>
    </lineage>
</organism>
<dbReference type="InterPro" id="IPR014347">
    <property type="entry name" value="Tautomerase/MIF_sf"/>
</dbReference>
<keyword evidence="2" id="KW-0413">Isomerase</keyword>
<dbReference type="STRING" id="526226.Gbro_0226"/>
<evidence type="ECO:0000256" key="1">
    <source>
        <dbReference type="ARBA" id="ARBA00006723"/>
    </source>
</evidence>
<dbReference type="InterPro" id="IPR004370">
    <property type="entry name" value="4-OT-like_dom"/>
</dbReference>
<dbReference type="PANTHER" id="PTHR35530:SF1">
    <property type="entry name" value="2-HYDROXYMUCONATE TAUTOMERASE"/>
    <property type="match status" value="1"/>
</dbReference>
<dbReference type="PANTHER" id="PTHR35530">
    <property type="entry name" value="TAUTOMERASE-RELATED"/>
    <property type="match status" value="1"/>
</dbReference>
<evidence type="ECO:0000256" key="2">
    <source>
        <dbReference type="ARBA" id="ARBA00023235"/>
    </source>
</evidence>
<dbReference type="eggNOG" id="COG1942">
    <property type="taxonomic scope" value="Bacteria"/>
</dbReference>
<dbReference type="HOGENOM" id="CLU_148073_5_2_11"/>
<dbReference type="AlphaFoldDB" id="D0LBE2"/>
<dbReference type="Pfam" id="PF01361">
    <property type="entry name" value="Tautomerase"/>
    <property type="match status" value="1"/>
</dbReference>
<protein>
    <submittedName>
        <fullName evidence="4">4-oxalocrotonate tautomerase family enzyme</fullName>
    </submittedName>
</protein>
<dbReference type="EMBL" id="CP001802">
    <property type="protein sequence ID" value="ACY19573.1"/>
    <property type="molecule type" value="Genomic_DNA"/>
</dbReference>
<evidence type="ECO:0000313" key="4">
    <source>
        <dbReference type="EMBL" id="ACY19573.1"/>
    </source>
</evidence>
<name>D0LBE2_GORB4</name>
<gene>
    <name evidence="4" type="ordered locus">Gbro_0226</name>
</gene>
<dbReference type="SUPFAM" id="SSF55331">
    <property type="entry name" value="Tautomerase/MIF"/>
    <property type="match status" value="1"/>
</dbReference>
<feature type="domain" description="4-oxalocrotonate tautomerase-like" evidence="3">
    <location>
        <begin position="2"/>
        <end position="60"/>
    </location>
</feature>
<evidence type="ECO:0000259" key="3">
    <source>
        <dbReference type="Pfam" id="PF01361"/>
    </source>
</evidence>
<dbReference type="GO" id="GO:0016853">
    <property type="term" value="F:isomerase activity"/>
    <property type="evidence" value="ECO:0007669"/>
    <property type="project" value="UniProtKB-KW"/>
</dbReference>
<accession>D0LBE2</accession>
<sequence>MPIIDVTLAQGRSDEQVRKLIHELTHAACRAIDAPPASVRVIVHEVPATHFAAADVTIAERAAAEPDA</sequence>
<dbReference type="Proteomes" id="UP000001219">
    <property type="component" value="Chromosome"/>
</dbReference>
<comment type="similarity">
    <text evidence="1">Belongs to the 4-oxalocrotonate tautomerase family.</text>
</comment>
<dbReference type="OrthoDB" id="4965437at2"/>
<reference evidence="4 5" key="2">
    <citation type="journal article" date="2010" name="Stand. Genomic Sci.">
        <title>Complete genome sequence of Gordonia bronchialis type strain (3410).</title>
        <authorList>
            <person name="Ivanova N."/>
            <person name="Sikorski J."/>
            <person name="Jando M."/>
            <person name="Lapidus A."/>
            <person name="Nolan M."/>
            <person name="Lucas S."/>
            <person name="Del Rio T.G."/>
            <person name="Tice H."/>
            <person name="Copeland A."/>
            <person name="Cheng J.F."/>
            <person name="Chen F."/>
            <person name="Bruce D."/>
            <person name="Goodwin L."/>
            <person name="Pitluck S."/>
            <person name="Mavromatis K."/>
            <person name="Ovchinnikova G."/>
            <person name="Pati A."/>
            <person name="Chen A."/>
            <person name="Palaniappan K."/>
            <person name="Land M."/>
            <person name="Hauser L."/>
            <person name="Chang Y.J."/>
            <person name="Jeffries C.D."/>
            <person name="Chain P."/>
            <person name="Saunders E."/>
            <person name="Han C."/>
            <person name="Detter J.C."/>
            <person name="Brettin T."/>
            <person name="Rohde M."/>
            <person name="Goker M."/>
            <person name="Bristow J."/>
            <person name="Eisen J.A."/>
            <person name="Markowitz V."/>
            <person name="Hugenholtz P."/>
            <person name="Klenk H.P."/>
            <person name="Kyrpides N.C."/>
        </authorList>
    </citation>
    <scope>NUCLEOTIDE SEQUENCE [LARGE SCALE GENOMIC DNA]</scope>
    <source>
        <strain evidence="5">ATCC 25592 / DSM 43247 / BCRC 13721 / JCM 3198 / KCTC 3076 / NBRC 16047 / NCTC 10667</strain>
    </source>
</reference>
<reference evidence="5" key="1">
    <citation type="submission" date="2009-10" db="EMBL/GenBank/DDBJ databases">
        <title>The complete chromosome of Gordonia bronchialis DSM 43247.</title>
        <authorList>
            <consortium name="US DOE Joint Genome Institute (JGI-PGF)"/>
            <person name="Lucas S."/>
            <person name="Copeland A."/>
            <person name="Lapidus A."/>
            <person name="Glavina del Rio T."/>
            <person name="Dalin E."/>
            <person name="Tice H."/>
            <person name="Bruce D."/>
            <person name="Goodwin L."/>
            <person name="Pitluck S."/>
            <person name="Kyrpides N."/>
            <person name="Mavromatis K."/>
            <person name="Ivanova N."/>
            <person name="Ovchinnikova G."/>
            <person name="Saunders E."/>
            <person name="Brettin T."/>
            <person name="Detter J.C."/>
            <person name="Han C."/>
            <person name="Larimer F."/>
            <person name="Land M."/>
            <person name="Hauser L."/>
            <person name="Markowitz V."/>
            <person name="Cheng J.-F."/>
            <person name="Hugenholtz P."/>
            <person name="Woyke T."/>
            <person name="Wu D."/>
            <person name="Jando M."/>
            <person name="Schneider S."/>
            <person name="Goeker M."/>
            <person name="Klenk H.-P."/>
            <person name="Eisen J.A."/>
        </authorList>
    </citation>
    <scope>NUCLEOTIDE SEQUENCE [LARGE SCALE GENOMIC DNA]</scope>
    <source>
        <strain evidence="5">ATCC 25592 / DSM 43247 / BCRC 13721 / JCM 3198 / KCTC 3076 / NBRC 16047 / NCTC 10667</strain>
    </source>
</reference>